<evidence type="ECO:0000256" key="15">
    <source>
        <dbReference type="ARBA" id="ARBA00033028"/>
    </source>
</evidence>
<dbReference type="EMBL" id="CP093547">
    <property type="protein sequence ID" value="UNP27637.1"/>
    <property type="molecule type" value="Genomic_DNA"/>
</dbReference>
<keyword evidence="17" id="KW-1185">Reference proteome</keyword>
<evidence type="ECO:0000256" key="7">
    <source>
        <dbReference type="ARBA" id="ARBA00022692"/>
    </source>
</evidence>
<reference evidence="16 17" key="1">
    <citation type="submission" date="2022-03" db="EMBL/GenBank/DDBJ databases">
        <title>Complete genome sequence of Lysobacter capsici VKM B-2533 and Lysobacter gummosus 10.1.1, promising sources of lytic agents.</title>
        <authorList>
            <person name="Tarlachkov S.V."/>
            <person name="Kudryakova I.V."/>
            <person name="Afoshin A.S."/>
            <person name="Leontyevskaya E.A."/>
            <person name="Leontyevskaya N.V."/>
        </authorList>
    </citation>
    <scope>NUCLEOTIDE SEQUENCE [LARGE SCALE GENOMIC DNA]</scope>
    <source>
        <strain evidence="16 17">10.1.1</strain>
    </source>
</reference>
<name>A0ABY3X8Z4_9GAMM</name>
<evidence type="ECO:0000256" key="6">
    <source>
        <dbReference type="ARBA" id="ARBA00022519"/>
    </source>
</evidence>
<dbReference type="SUPFAM" id="SSF158855">
    <property type="entry name" value="Lipase chaperone-like"/>
    <property type="match status" value="1"/>
</dbReference>
<keyword evidence="12" id="KW-0143">Chaperone</keyword>
<comment type="similarity">
    <text evidence="3">Belongs to the lipase chaperone family.</text>
</comment>
<keyword evidence="8" id="KW-0442">Lipid degradation</keyword>
<sequence length="327" mass="36096">MLAVAVAVAAGGLLWWGAQGRAPHLATTQARGDAVIDESAAEIAPVQGNAATAMAAATARDSLRGTVADGAVHLDGKGHPIADRELRRLFDYFISRIGERNEQQIRADLLAYLSARLDQGAVAQVLAWFDSYVTLQRSASTLAGEGGDPRAAVVRLRGLRAQRMGEQIAQAWWGDEDRYLDYTLARQDVLADASLSAEERARRLGELDQSLDPSRQALRREEDAAQRTLAQSEDYIRRDVPAAQRYAEREQEYGAQAAQRLAALDRQRAAWDGRLRDYASARKSILSDTRLSPAQRESRLSELLAHRFDATERLRVDALARNDLLPR</sequence>
<keyword evidence="6" id="KW-0997">Cell inner membrane</keyword>
<keyword evidence="5" id="KW-1003">Cell membrane</keyword>
<evidence type="ECO:0000256" key="3">
    <source>
        <dbReference type="ARBA" id="ARBA00010358"/>
    </source>
</evidence>
<dbReference type="RefSeq" id="WP_187313017.1">
    <property type="nucleotide sequence ID" value="NZ_CP011131.1"/>
</dbReference>
<keyword evidence="11" id="KW-0472">Membrane</keyword>
<evidence type="ECO:0000256" key="2">
    <source>
        <dbReference type="ARBA" id="ARBA00004383"/>
    </source>
</evidence>
<gene>
    <name evidence="16" type="ORF">MOV92_14000</name>
</gene>
<accession>A0ABY3X8Z4</accession>
<proteinExistence type="inferred from homology"/>
<dbReference type="InterPro" id="IPR004961">
    <property type="entry name" value="Lipase_chaperone"/>
</dbReference>
<protein>
    <recommendedName>
        <fullName evidence="4">Lipase chaperone</fullName>
    </recommendedName>
    <alternativeName>
        <fullName evidence="15">Lipase foldase</fullName>
    </alternativeName>
    <alternativeName>
        <fullName evidence="13">Lipase helper protein</fullName>
    </alternativeName>
    <alternativeName>
        <fullName evidence="14">Lipase modulator</fullName>
    </alternativeName>
</protein>
<evidence type="ECO:0000256" key="13">
    <source>
        <dbReference type="ARBA" id="ARBA00030948"/>
    </source>
</evidence>
<evidence type="ECO:0000256" key="4">
    <source>
        <dbReference type="ARBA" id="ARBA00019692"/>
    </source>
</evidence>
<comment type="function">
    <text evidence="1">May be involved in the folding of the extracellular lipase during its passage through the periplasm.</text>
</comment>
<evidence type="ECO:0000256" key="10">
    <source>
        <dbReference type="ARBA" id="ARBA00023098"/>
    </source>
</evidence>
<evidence type="ECO:0000313" key="17">
    <source>
        <dbReference type="Proteomes" id="UP000829194"/>
    </source>
</evidence>
<dbReference type="Proteomes" id="UP000829194">
    <property type="component" value="Chromosome"/>
</dbReference>
<evidence type="ECO:0000256" key="1">
    <source>
        <dbReference type="ARBA" id="ARBA00003280"/>
    </source>
</evidence>
<comment type="subcellular location">
    <subcellularLocation>
        <location evidence="2">Cell inner membrane</location>
        <topology evidence="2">Single-pass membrane protein</topology>
        <orientation evidence="2">Periplasmic side</orientation>
    </subcellularLocation>
</comment>
<evidence type="ECO:0000256" key="11">
    <source>
        <dbReference type="ARBA" id="ARBA00023136"/>
    </source>
</evidence>
<organism evidence="16 17">
    <name type="scientific">Lysobacter gummosus</name>
    <dbReference type="NCBI Taxonomy" id="262324"/>
    <lineage>
        <taxon>Bacteria</taxon>
        <taxon>Pseudomonadati</taxon>
        <taxon>Pseudomonadota</taxon>
        <taxon>Gammaproteobacteria</taxon>
        <taxon>Lysobacterales</taxon>
        <taxon>Lysobacteraceae</taxon>
        <taxon>Lysobacter</taxon>
    </lineage>
</organism>
<keyword evidence="7" id="KW-0812">Transmembrane</keyword>
<evidence type="ECO:0000256" key="5">
    <source>
        <dbReference type="ARBA" id="ARBA00022475"/>
    </source>
</evidence>
<evidence type="ECO:0000256" key="8">
    <source>
        <dbReference type="ARBA" id="ARBA00022963"/>
    </source>
</evidence>
<keyword evidence="10" id="KW-0443">Lipid metabolism</keyword>
<evidence type="ECO:0000256" key="9">
    <source>
        <dbReference type="ARBA" id="ARBA00022989"/>
    </source>
</evidence>
<dbReference type="Pfam" id="PF03280">
    <property type="entry name" value="Lipase_chap"/>
    <property type="match status" value="1"/>
</dbReference>
<keyword evidence="9" id="KW-1133">Transmembrane helix</keyword>
<evidence type="ECO:0000256" key="12">
    <source>
        <dbReference type="ARBA" id="ARBA00023186"/>
    </source>
</evidence>
<evidence type="ECO:0000313" key="16">
    <source>
        <dbReference type="EMBL" id="UNP27637.1"/>
    </source>
</evidence>
<evidence type="ECO:0000256" key="14">
    <source>
        <dbReference type="ARBA" id="ARBA00031542"/>
    </source>
</evidence>